<dbReference type="AlphaFoldDB" id="A0A1F5C8M5"/>
<evidence type="ECO:0000313" key="2">
    <source>
        <dbReference type="Proteomes" id="UP000177947"/>
    </source>
</evidence>
<comment type="caution">
    <text evidence="1">The sequence shown here is derived from an EMBL/GenBank/DDBJ whole genome shotgun (WGS) entry which is preliminary data.</text>
</comment>
<gene>
    <name evidence="1" type="ORF">A2907_01775</name>
</gene>
<dbReference type="EMBL" id="MEYQ01000014">
    <property type="protein sequence ID" value="OGD39184.1"/>
    <property type="molecule type" value="Genomic_DNA"/>
</dbReference>
<sequence>MRLAPMNKKIISPGGSIVYSKKLMDFFRKNFFVIWLDVPFFIIEKRVARKSDRKIIFRGKKTLKEVFYDRRDLYKKYFDVRIDCRRLPSSAVIKVILEKI</sequence>
<proteinExistence type="predicted"/>
<accession>A0A1F5C8M5</accession>
<dbReference type="Pfam" id="PF01202">
    <property type="entry name" value="SKI"/>
    <property type="match status" value="1"/>
</dbReference>
<dbReference type="InterPro" id="IPR031322">
    <property type="entry name" value="Shikimate/glucono_kinase"/>
</dbReference>
<dbReference type="Proteomes" id="UP000177947">
    <property type="component" value="Unassembled WGS sequence"/>
</dbReference>
<evidence type="ECO:0008006" key="3">
    <source>
        <dbReference type="Google" id="ProtNLM"/>
    </source>
</evidence>
<dbReference type="SUPFAM" id="SSF52540">
    <property type="entry name" value="P-loop containing nucleoside triphosphate hydrolases"/>
    <property type="match status" value="1"/>
</dbReference>
<organism evidence="1 2">
    <name type="scientific">Candidatus Azambacteria bacterium RIFCSPLOWO2_01_FULL_37_9</name>
    <dbReference type="NCBI Taxonomy" id="1797297"/>
    <lineage>
        <taxon>Bacteria</taxon>
        <taxon>Candidatus Azamiibacteriota</taxon>
    </lineage>
</organism>
<name>A0A1F5C8M5_9BACT</name>
<dbReference type="Gene3D" id="3.40.50.300">
    <property type="entry name" value="P-loop containing nucleotide triphosphate hydrolases"/>
    <property type="match status" value="1"/>
</dbReference>
<reference evidence="1 2" key="1">
    <citation type="journal article" date="2016" name="Nat. Commun.">
        <title>Thousands of microbial genomes shed light on interconnected biogeochemical processes in an aquifer system.</title>
        <authorList>
            <person name="Anantharaman K."/>
            <person name="Brown C.T."/>
            <person name="Hug L.A."/>
            <person name="Sharon I."/>
            <person name="Castelle C.J."/>
            <person name="Probst A.J."/>
            <person name="Thomas B.C."/>
            <person name="Singh A."/>
            <person name="Wilkins M.J."/>
            <person name="Karaoz U."/>
            <person name="Brodie E.L."/>
            <person name="Williams K.H."/>
            <person name="Hubbard S.S."/>
            <person name="Banfield J.F."/>
        </authorList>
    </citation>
    <scope>NUCLEOTIDE SEQUENCE [LARGE SCALE GENOMIC DNA]</scope>
</reference>
<evidence type="ECO:0000313" key="1">
    <source>
        <dbReference type="EMBL" id="OGD39184.1"/>
    </source>
</evidence>
<dbReference type="InterPro" id="IPR027417">
    <property type="entry name" value="P-loop_NTPase"/>
</dbReference>
<protein>
    <recommendedName>
        <fullName evidence="3">Shikimate kinase</fullName>
    </recommendedName>
</protein>